<evidence type="ECO:0000256" key="1">
    <source>
        <dbReference type="SAM" id="Phobius"/>
    </source>
</evidence>
<sequence length="311" mass="34232">MSKASVKTGLNDLTVSCRQCGSASMERLDRKEYRCTHCGAITVISDDDADRVETLLRNALHGSPSTAANPLGPTRLSQVRTIALTVGALLFFSVFLIVLPSRSRRHSSVPTGHDSVVPLSQVVLSPLQWKQGSSWEGTYTGLVYNHSGFTIEVPRYGLTTYRKGLKGDTAIFDSDIQTLQPGEYTAVKFRVISSEPHDRYEVEPPTEIDKSTDEIANVVLSQAQFVHQQGTAEYRLIGVVQNTFNRPVTGQVQLMLYDGNKQVAGTASGYFSDIRPGEKALLSLNASLDGKDLPVPTYEYLMNAHFTDRTR</sequence>
<dbReference type="eggNOG" id="ENOG502ZHU1">
    <property type="taxonomic scope" value="Bacteria"/>
</dbReference>
<dbReference type="HOGENOM" id="CLU_945353_0_0_0"/>
<dbReference type="AlphaFoldDB" id="I3ZBX2"/>
<reference evidence="2 3" key="1">
    <citation type="submission" date="2012-06" db="EMBL/GenBank/DDBJ databases">
        <title>Complete genome of Terriglobus roseus DSM 18391.</title>
        <authorList>
            <consortium name="US DOE Joint Genome Institute (JGI-PGF)"/>
            <person name="Lucas S."/>
            <person name="Copeland A."/>
            <person name="Lapidus A."/>
            <person name="Glavina del Rio T."/>
            <person name="Dalin E."/>
            <person name="Tice H."/>
            <person name="Bruce D."/>
            <person name="Goodwin L."/>
            <person name="Pitluck S."/>
            <person name="Peters L."/>
            <person name="Mikhailova N."/>
            <person name="Munk A.C.C."/>
            <person name="Kyrpides N."/>
            <person name="Mavromatis K."/>
            <person name="Ivanova N."/>
            <person name="Brettin T."/>
            <person name="Detter J.C."/>
            <person name="Han C."/>
            <person name="Larimer F."/>
            <person name="Land M."/>
            <person name="Hauser L."/>
            <person name="Markowitz V."/>
            <person name="Cheng J.-F."/>
            <person name="Hugenholtz P."/>
            <person name="Woyke T."/>
            <person name="Wu D."/>
            <person name="Brambilla E."/>
            <person name="Klenk H.-P."/>
            <person name="Eisen J.A."/>
        </authorList>
    </citation>
    <scope>NUCLEOTIDE SEQUENCE [LARGE SCALE GENOMIC DNA]</scope>
    <source>
        <strain evidence="3">DSM 18391 / NRRL B-41598 / KBS 63</strain>
    </source>
</reference>
<evidence type="ECO:0000313" key="3">
    <source>
        <dbReference type="Proteomes" id="UP000006056"/>
    </source>
</evidence>
<organism evidence="2 3">
    <name type="scientific">Terriglobus roseus (strain DSM 18391 / NRRL B-41598 / KBS 63)</name>
    <dbReference type="NCBI Taxonomy" id="926566"/>
    <lineage>
        <taxon>Bacteria</taxon>
        <taxon>Pseudomonadati</taxon>
        <taxon>Acidobacteriota</taxon>
        <taxon>Terriglobia</taxon>
        <taxon>Terriglobales</taxon>
        <taxon>Acidobacteriaceae</taxon>
        <taxon>Terriglobus</taxon>
    </lineage>
</organism>
<name>I3ZBX2_TERRK</name>
<dbReference type="RefSeq" id="WP_014784309.1">
    <property type="nucleotide sequence ID" value="NC_018014.1"/>
</dbReference>
<gene>
    <name evidence="2" type="ordered locus">Terro_0392</name>
</gene>
<dbReference type="KEGG" id="trs:Terro_0392"/>
<dbReference type="EMBL" id="CP003379">
    <property type="protein sequence ID" value="AFL86740.1"/>
    <property type="molecule type" value="Genomic_DNA"/>
</dbReference>
<keyword evidence="1" id="KW-1133">Transmembrane helix</keyword>
<dbReference type="Proteomes" id="UP000006056">
    <property type="component" value="Chromosome"/>
</dbReference>
<keyword evidence="1" id="KW-0472">Membrane</keyword>
<protein>
    <submittedName>
        <fullName evidence="2">Uncharacterized protein</fullName>
    </submittedName>
</protein>
<accession>I3ZBX2</accession>
<keyword evidence="1" id="KW-0812">Transmembrane</keyword>
<keyword evidence="3" id="KW-1185">Reference proteome</keyword>
<feature type="transmembrane region" description="Helical" evidence="1">
    <location>
        <begin position="79"/>
        <end position="99"/>
    </location>
</feature>
<dbReference type="STRING" id="926566.Terro_0392"/>
<evidence type="ECO:0000313" key="2">
    <source>
        <dbReference type="EMBL" id="AFL86740.1"/>
    </source>
</evidence>
<dbReference type="OrthoDB" id="7063564at2"/>
<proteinExistence type="predicted"/>